<comment type="caution">
    <text evidence="1">The sequence shown here is derived from an EMBL/GenBank/DDBJ whole genome shotgun (WGS) entry which is preliminary data.</text>
</comment>
<evidence type="ECO:0000313" key="2">
    <source>
        <dbReference type="Proteomes" id="UP001470230"/>
    </source>
</evidence>
<sequence>MEYEEDIPKRGPSLKPEGNLIIRSPSAPPFTIPYNQWESLEMIKKRIGEHLMYDLEPFHYVTKHGSIQPNTLLKDYQVQNNFVILMIPKDQFEKERIQRRNMWINMKKKKASNFKPIIVSPVQKVIKGKTKKPFYL</sequence>
<dbReference type="SUPFAM" id="SSF54236">
    <property type="entry name" value="Ubiquitin-like"/>
    <property type="match status" value="1"/>
</dbReference>
<evidence type="ECO:0008006" key="3">
    <source>
        <dbReference type="Google" id="ProtNLM"/>
    </source>
</evidence>
<dbReference type="EMBL" id="JAPFFF010000008">
    <property type="protein sequence ID" value="KAK8884393.1"/>
    <property type="molecule type" value="Genomic_DNA"/>
</dbReference>
<protein>
    <recommendedName>
        <fullName evidence="3">Ubiquitin-like domain-containing protein</fullName>
    </recommendedName>
</protein>
<dbReference type="InterPro" id="IPR029071">
    <property type="entry name" value="Ubiquitin-like_domsf"/>
</dbReference>
<name>A0ABR2JZX1_9EUKA</name>
<keyword evidence="2" id="KW-1185">Reference proteome</keyword>
<organism evidence="1 2">
    <name type="scientific">Tritrichomonas musculus</name>
    <dbReference type="NCBI Taxonomy" id="1915356"/>
    <lineage>
        <taxon>Eukaryota</taxon>
        <taxon>Metamonada</taxon>
        <taxon>Parabasalia</taxon>
        <taxon>Tritrichomonadida</taxon>
        <taxon>Tritrichomonadidae</taxon>
        <taxon>Tritrichomonas</taxon>
    </lineage>
</organism>
<accession>A0ABR2JZX1</accession>
<proteinExistence type="predicted"/>
<gene>
    <name evidence="1" type="ORF">M9Y10_043503</name>
</gene>
<dbReference type="Proteomes" id="UP001470230">
    <property type="component" value="Unassembled WGS sequence"/>
</dbReference>
<evidence type="ECO:0000313" key="1">
    <source>
        <dbReference type="EMBL" id="KAK8884393.1"/>
    </source>
</evidence>
<reference evidence="1 2" key="1">
    <citation type="submission" date="2024-04" db="EMBL/GenBank/DDBJ databases">
        <title>Tritrichomonas musculus Genome.</title>
        <authorList>
            <person name="Alves-Ferreira E."/>
            <person name="Grigg M."/>
            <person name="Lorenzi H."/>
            <person name="Galac M."/>
        </authorList>
    </citation>
    <scope>NUCLEOTIDE SEQUENCE [LARGE SCALE GENOMIC DNA]</scope>
    <source>
        <strain evidence="1 2">EAF2021</strain>
    </source>
</reference>